<protein>
    <recommendedName>
        <fullName evidence="4">ABC transport system substrate-binding protein</fullName>
    </recommendedName>
</protein>
<name>A0ABQ3AVY8_9GAMM</name>
<evidence type="ECO:0008006" key="4">
    <source>
        <dbReference type="Google" id="ProtNLM"/>
    </source>
</evidence>
<feature type="chain" id="PRO_5046062539" description="ABC transport system substrate-binding protein" evidence="1">
    <location>
        <begin position="24"/>
        <end position="323"/>
    </location>
</feature>
<dbReference type="PANTHER" id="PTHR35271:SF1">
    <property type="entry name" value="ABC TRANSPORTER, SUBSTRATE-BINDING LIPOPROTEIN"/>
    <property type="match status" value="1"/>
</dbReference>
<dbReference type="InterPro" id="IPR028082">
    <property type="entry name" value="Peripla_BP_I"/>
</dbReference>
<evidence type="ECO:0000313" key="2">
    <source>
        <dbReference type="EMBL" id="GGY66232.1"/>
    </source>
</evidence>
<sequence>MAKIFLRILATALLLTGFGLAQAEQGKTVAITQIVEHPALDAVHQGVKDELAAQGYEEGTNLTLMHESAQGNSAIAAQIARKFAGEQPDVIVAIATPSAQTMAAATRNLPVVFSAVTDPVGAKLVESLEAPGRNITGVSDMLPLERHMDMLLRVVPEAKTIGTVYNPGEANAVALVEMLEETLEKRGLTLEKAAATKTSEVLGAARSLSGKVDAIYLTTDNTVISAAEAVISVGERAKIPVFAADTATVERGAVAAMGFDYYDLGRQTGSMVARILEGTAPADIAVETVDQLELFVNPGAAEKMGITLDDDLISEAAKVIGSE</sequence>
<dbReference type="Gene3D" id="3.40.50.2300">
    <property type="match status" value="2"/>
</dbReference>
<evidence type="ECO:0000256" key="1">
    <source>
        <dbReference type="SAM" id="SignalP"/>
    </source>
</evidence>
<organism evidence="2 3">
    <name type="scientific">Marinobacter zhanjiangensis</name>
    <dbReference type="NCBI Taxonomy" id="578215"/>
    <lineage>
        <taxon>Bacteria</taxon>
        <taxon>Pseudomonadati</taxon>
        <taxon>Pseudomonadota</taxon>
        <taxon>Gammaproteobacteria</taxon>
        <taxon>Pseudomonadales</taxon>
        <taxon>Marinobacteraceae</taxon>
        <taxon>Marinobacter</taxon>
    </lineage>
</organism>
<dbReference type="PANTHER" id="PTHR35271">
    <property type="entry name" value="ABC TRANSPORTER, SUBSTRATE-BINDING LIPOPROTEIN-RELATED"/>
    <property type="match status" value="1"/>
</dbReference>
<proteinExistence type="predicted"/>
<gene>
    <name evidence="2" type="ORF">GCM10007071_11290</name>
</gene>
<dbReference type="EMBL" id="BMXV01000002">
    <property type="protein sequence ID" value="GGY66232.1"/>
    <property type="molecule type" value="Genomic_DNA"/>
</dbReference>
<evidence type="ECO:0000313" key="3">
    <source>
        <dbReference type="Proteomes" id="UP000601597"/>
    </source>
</evidence>
<accession>A0ABQ3AVY8</accession>
<dbReference type="Proteomes" id="UP000601597">
    <property type="component" value="Unassembled WGS sequence"/>
</dbReference>
<keyword evidence="1" id="KW-0732">Signal</keyword>
<keyword evidence="3" id="KW-1185">Reference proteome</keyword>
<dbReference type="SUPFAM" id="SSF53822">
    <property type="entry name" value="Periplasmic binding protein-like I"/>
    <property type="match status" value="1"/>
</dbReference>
<comment type="caution">
    <text evidence="2">The sequence shown here is derived from an EMBL/GenBank/DDBJ whole genome shotgun (WGS) entry which is preliminary data.</text>
</comment>
<dbReference type="CDD" id="cd06325">
    <property type="entry name" value="PBP1_ABC_unchar_transporter"/>
    <property type="match status" value="1"/>
</dbReference>
<dbReference type="RefSeq" id="WP_189574074.1">
    <property type="nucleotide sequence ID" value="NZ_BMXV01000002.1"/>
</dbReference>
<dbReference type="Pfam" id="PF04392">
    <property type="entry name" value="ABC_sub_bind"/>
    <property type="match status" value="1"/>
</dbReference>
<reference evidence="3" key="1">
    <citation type="journal article" date="2019" name="Int. J. Syst. Evol. Microbiol.">
        <title>The Global Catalogue of Microorganisms (GCM) 10K type strain sequencing project: providing services to taxonomists for standard genome sequencing and annotation.</title>
        <authorList>
            <consortium name="The Broad Institute Genomics Platform"/>
            <consortium name="The Broad Institute Genome Sequencing Center for Infectious Disease"/>
            <person name="Wu L."/>
            <person name="Ma J."/>
        </authorList>
    </citation>
    <scope>NUCLEOTIDE SEQUENCE [LARGE SCALE GENOMIC DNA]</scope>
    <source>
        <strain evidence="3">KCTC 22280</strain>
    </source>
</reference>
<dbReference type="InterPro" id="IPR007487">
    <property type="entry name" value="ABC_transpt-TYRBP-like"/>
</dbReference>
<feature type="signal peptide" evidence="1">
    <location>
        <begin position="1"/>
        <end position="23"/>
    </location>
</feature>